<dbReference type="Pfam" id="PF04542">
    <property type="entry name" value="Sigma70_r2"/>
    <property type="match status" value="1"/>
</dbReference>
<dbReference type="PANTHER" id="PTHR43133:SF51">
    <property type="entry name" value="RNA POLYMERASE SIGMA FACTOR"/>
    <property type="match status" value="1"/>
</dbReference>
<dbReference type="KEGG" id="nti:DNFV4_01460"/>
<protein>
    <submittedName>
        <fullName evidence="8">Sigma-70 family RNA polymerase sigma factor</fullName>
    </submittedName>
</protein>
<dbReference type="GO" id="GO:0016987">
    <property type="term" value="F:sigma factor activity"/>
    <property type="evidence" value="ECO:0007669"/>
    <property type="project" value="UniProtKB-KW"/>
</dbReference>
<evidence type="ECO:0000256" key="1">
    <source>
        <dbReference type="ARBA" id="ARBA00010641"/>
    </source>
</evidence>
<dbReference type="InterPro" id="IPR014284">
    <property type="entry name" value="RNA_pol_sigma-70_dom"/>
</dbReference>
<keyword evidence="3" id="KW-0731">Sigma factor</keyword>
<keyword evidence="2" id="KW-0805">Transcription regulation</keyword>
<keyword evidence="9" id="KW-1185">Reference proteome</keyword>
<dbReference type="AlphaFoldDB" id="A0AA86TAU0"/>
<evidence type="ECO:0000256" key="2">
    <source>
        <dbReference type="ARBA" id="ARBA00023015"/>
    </source>
</evidence>
<evidence type="ECO:0000313" key="8">
    <source>
        <dbReference type="EMBL" id="CAI4031028.1"/>
    </source>
</evidence>
<accession>A0AA86TAU0</accession>
<proteinExistence type="inferred from homology"/>
<dbReference type="Gene3D" id="1.10.1740.10">
    <property type="match status" value="1"/>
</dbReference>
<dbReference type="InterPro" id="IPR039425">
    <property type="entry name" value="RNA_pol_sigma-70-like"/>
</dbReference>
<dbReference type="InterPro" id="IPR007627">
    <property type="entry name" value="RNA_pol_sigma70_r2"/>
</dbReference>
<dbReference type="GO" id="GO:0006352">
    <property type="term" value="P:DNA-templated transcription initiation"/>
    <property type="evidence" value="ECO:0007669"/>
    <property type="project" value="InterPro"/>
</dbReference>
<dbReference type="Proteomes" id="UP001179121">
    <property type="component" value="Chromosome"/>
</dbReference>
<reference evidence="8" key="1">
    <citation type="submission" date="2022-10" db="EMBL/GenBank/DDBJ databases">
        <authorList>
            <person name="Koch H."/>
        </authorList>
    </citation>
    <scope>NUCLEOTIDE SEQUENCE</scope>
    <source>
        <strain evidence="8">DNF</strain>
    </source>
</reference>
<sequence>MPESRAEESSGDRPDDPSPAASPVPPDEQELVLALAAGEEGAFAKLVHQYQKPLFRQALAYVSSEAVAEEVVQETWLAVMDGIKRFEGRSSFKTWLYQILIHKAKSAGVKESRQIPFSAMAGLDDESDGMPPEAQGSEAVAREAAGGPWTMGVADEDTPEDQMLAEECRREITRAMRALPPAQRRVMELYHFEELTSEEVCRRLKISESNKHVLLHRGRNQVKKAVDGYFAGDRRRTNTVRQIYRLGLAA</sequence>
<feature type="region of interest" description="Disordered" evidence="5">
    <location>
        <begin position="1"/>
        <end position="28"/>
    </location>
</feature>
<dbReference type="Gene3D" id="1.10.10.10">
    <property type="entry name" value="Winged helix-like DNA-binding domain superfamily/Winged helix DNA-binding domain"/>
    <property type="match status" value="1"/>
</dbReference>
<dbReference type="CDD" id="cd06171">
    <property type="entry name" value="Sigma70_r4"/>
    <property type="match status" value="1"/>
</dbReference>
<feature type="domain" description="RNA polymerase sigma-70 region 2" evidence="6">
    <location>
        <begin position="46"/>
        <end position="107"/>
    </location>
</feature>
<feature type="domain" description="RNA polymerase sigma factor 70 region 4 type 2" evidence="7">
    <location>
        <begin position="169"/>
        <end position="220"/>
    </location>
</feature>
<dbReference type="InterPro" id="IPR013249">
    <property type="entry name" value="RNA_pol_sigma70_r4_t2"/>
</dbReference>
<dbReference type="SUPFAM" id="SSF88946">
    <property type="entry name" value="Sigma2 domain of RNA polymerase sigma factors"/>
    <property type="match status" value="1"/>
</dbReference>
<gene>
    <name evidence="8" type="ORF">DNFV4_01460</name>
</gene>
<evidence type="ECO:0000256" key="4">
    <source>
        <dbReference type="ARBA" id="ARBA00023163"/>
    </source>
</evidence>
<name>A0AA86TAU0_9BACT</name>
<dbReference type="EMBL" id="OX365700">
    <property type="protein sequence ID" value="CAI4031028.1"/>
    <property type="molecule type" value="Genomic_DNA"/>
</dbReference>
<dbReference type="NCBIfam" id="TIGR02937">
    <property type="entry name" value="sigma70-ECF"/>
    <property type="match status" value="1"/>
</dbReference>
<evidence type="ECO:0000256" key="3">
    <source>
        <dbReference type="ARBA" id="ARBA00023082"/>
    </source>
</evidence>
<dbReference type="SUPFAM" id="SSF88659">
    <property type="entry name" value="Sigma3 and sigma4 domains of RNA polymerase sigma factors"/>
    <property type="match status" value="1"/>
</dbReference>
<dbReference type="InterPro" id="IPR013325">
    <property type="entry name" value="RNA_pol_sigma_r2"/>
</dbReference>
<feature type="compositionally biased region" description="Basic and acidic residues" evidence="5">
    <location>
        <begin position="1"/>
        <end position="16"/>
    </location>
</feature>
<evidence type="ECO:0000313" key="9">
    <source>
        <dbReference type="Proteomes" id="UP001179121"/>
    </source>
</evidence>
<dbReference type="RefSeq" id="WP_289267992.1">
    <property type="nucleotide sequence ID" value="NZ_OX365700.1"/>
</dbReference>
<dbReference type="Pfam" id="PF08281">
    <property type="entry name" value="Sigma70_r4_2"/>
    <property type="match status" value="1"/>
</dbReference>
<dbReference type="InterPro" id="IPR036388">
    <property type="entry name" value="WH-like_DNA-bd_sf"/>
</dbReference>
<dbReference type="GO" id="GO:0003677">
    <property type="term" value="F:DNA binding"/>
    <property type="evidence" value="ECO:0007669"/>
    <property type="project" value="InterPro"/>
</dbReference>
<evidence type="ECO:0000259" key="6">
    <source>
        <dbReference type="Pfam" id="PF04542"/>
    </source>
</evidence>
<dbReference type="PANTHER" id="PTHR43133">
    <property type="entry name" value="RNA POLYMERASE ECF-TYPE SIGMA FACTO"/>
    <property type="match status" value="1"/>
</dbReference>
<comment type="similarity">
    <text evidence="1">Belongs to the sigma-70 factor family. ECF subfamily.</text>
</comment>
<keyword evidence="4" id="KW-0804">Transcription</keyword>
<dbReference type="InterPro" id="IPR013324">
    <property type="entry name" value="RNA_pol_sigma_r3/r4-like"/>
</dbReference>
<organism evidence="8 9">
    <name type="scientific">Nitrospira tepida</name>
    <dbReference type="NCBI Taxonomy" id="2973512"/>
    <lineage>
        <taxon>Bacteria</taxon>
        <taxon>Pseudomonadati</taxon>
        <taxon>Nitrospirota</taxon>
        <taxon>Nitrospiria</taxon>
        <taxon>Nitrospirales</taxon>
        <taxon>Nitrospiraceae</taxon>
        <taxon>Nitrospira</taxon>
    </lineage>
</organism>
<evidence type="ECO:0000259" key="7">
    <source>
        <dbReference type="Pfam" id="PF08281"/>
    </source>
</evidence>
<evidence type="ECO:0000256" key="5">
    <source>
        <dbReference type="SAM" id="MobiDB-lite"/>
    </source>
</evidence>